<accession>A0A1H5Z0I2</accession>
<dbReference type="AlphaFoldDB" id="A0A1H5Z0I2"/>
<dbReference type="Proteomes" id="UP000236731">
    <property type="component" value="Unassembled WGS sequence"/>
</dbReference>
<proteinExistence type="predicted"/>
<gene>
    <name evidence="1" type="ORF">SAMN05421877_106210</name>
</gene>
<dbReference type="OrthoDB" id="953239at2"/>
<keyword evidence="2" id="KW-1185">Reference proteome</keyword>
<sequence length="137" mass="15417">MKKDLPLNIVEDISIAVVLESETPTTKVWNVYLINEKDVDISNVLVSSRGYGEKDGKQVKTTTLRHFIGDMDANSIQKIEAIDSQVFGLTNEYWLSYYIDGTIYDKKYVFLPESIVDDNLIKIPLVNKPGVMIGGTN</sequence>
<name>A0A1H5Z0I2_9SPHI</name>
<organism evidence="1 2">
    <name type="scientific">Sphingobacterium lactis</name>
    <dbReference type="NCBI Taxonomy" id="797291"/>
    <lineage>
        <taxon>Bacteria</taxon>
        <taxon>Pseudomonadati</taxon>
        <taxon>Bacteroidota</taxon>
        <taxon>Sphingobacteriia</taxon>
        <taxon>Sphingobacteriales</taxon>
        <taxon>Sphingobacteriaceae</taxon>
        <taxon>Sphingobacterium</taxon>
    </lineage>
</organism>
<dbReference type="EMBL" id="FNUT01000006">
    <property type="protein sequence ID" value="SEG30099.1"/>
    <property type="molecule type" value="Genomic_DNA"/>
</dbReference>
<reference evidence="2" key="1">
    <citation type="submission" date="2016-10" db="EMBL/GenBank/DDBJ databases">
        <authorList>
            <person name="Varghese N."/>
            <person name="Submissions S."/>
        </authorList>
    </citation>
    <scope>NUCLEOTIDE SEQUENCE [LARGE SCALE GENOMIC DNA]</scope>
    <source>
        <strain evidence="2">DSM 22361</strain>
    </source>
</reference>
<evidence type="ECO:0000313" key="2">
    <source>
        <dbReference type="Proteomes" id="UP000236731"/>
    </source>
</evidence>
<dbReference type="RefSeq" id="WP_103906377.1">
    <property type="nucleotide sequence ID" value="NZ_CP049246.1"/>
</dbReference>
<protein>
    <submittedName>
        <fullName evidence="1">Uncharacterized protein</fullName>
    </submittedName>
</protein>
<evidence type="ECO:0000313" key="1">
    <source>
        <dbReference type="EMBL" id="SEG30099.1"/>
    </source>
</evidence>